<organism evidence="2 3">
    <name type="scientific">Choiromyces venosus 120613-1</name>
    <dbReference type="NCBI Taxonomy" id="1336337"/>
    <lineage>
        <taxon>Eukaryota</taxon>
        <taxon>Fungi</taxon>
        <taxon>Dikarya</taxon>
        <taxon>Ascomycota</taxon>
        <taxon>Pezizomycotina</taxon>
        <taxon>Pezizomycetes</taxon>
        <taxon>Pezizales</taxon>
        <taxon>Tuberaceae</taxon>
        <taxon>Choiromyces</taxon>
    </lineage>
</organism>
<feature type="compositionally biased region" description="Acidic residues" evidence="1">
    <location>
        <begin position="76"/>
        <end position="90"/>
    </location>
</feature>
<feature type="compositionally biased region" description="Pro residues" evidence="1">
    <location>
        <begin position="41"/>
        <end position="50"/>
    </location>
</feature>
<proteinExistence type="predicted"/>
<feature type="compositionally biased region" description="Basic and acidic residues" evidence="1">
    <location>
        <begin position="119"/>
        <end position="129"/>
    </location>
</feature>
<evidence type="ECO:0000313" key="2">
    <source>
        <dbReference type="EMBL" id="RPB02526.1"/>
    </source>
</evidence>
<evidence type="ECO:0000313" key="3">
    <source>
        <dbReference type="Proteomes" id="UP000276215"/>
    </source>
</evidence>
<keyword evidence="3" id="KW-1185">Reference proteome</keyword>
<dbReference type="OrthoDB" id="10491415at2759"/>
<feature type="compositionally biased region" description="Low complexity" evidence="1">
    <location>
        <begin position="156"/>
        <end position="169"/>
    </location>
</feature>
<sequence length="185" mass="19464">MRCRKRVFASYISQEITNVDKFGSSDEEDDDDDISFTTAPNEPPPPPPLPLNIARPSSATTATNTMSVGANAGIEIEGEEGGFEEIEEVGDFTGDGDSSDEDDDELISGGILGRNKPTATHEAERRAVLEEDESEVDFINEIHGLNLAGVGDQGKATSGTSTTATTSAGGKPGLAAGETRELEMK</sequence>
<feature type="region of interest" description="Disordered" evidence="1">
    <location>
        <begin position="17"/>
        <end position="129"/>
    </location>
</feature>
<feature type="compositionally biased region" description="Acidic residues" evidence="1">
    <location>
        <begin position="25"/>
        <end position="34"/>
    </location>
</feature>
<dbReference type="EMBL" id="ML120367">
    <property type="protein sequence ID" value="RPB02526.1"/>
    <property type="molecule type" value="Genomic_DNA"/>
</dbReference>
<name>A0A3N4JVY7_9PEZI</name>
<dbReference type="AlphaFoldDB" id="A0A3N4JVY7"/>
<dbReference type="Proteomes" id="UP000276215">
    <property type="component" value="Unassembled WGS sequence"/>
</dbReference>
<gene>
    <name evidence="2" type="ORF">L873DRAFT_1787537</name>
</gene>
<feature type="region of interest" description="Disordered" evidence="1">
    <location>
        <begin position="148"/>
        <end position="185"/>
    </location>
</feature>
<feature type="compositionally biased region" description="Acidic residues" evidence="1">
    <location>
        <begin position="97"/>
        <end position="106"/>
    </location>
</feature>
<accession>A0A3N4JVY7</accession>
<reference evidence="2 3" key="1">
    <citation type="journal article" date="2018" name="Nat. Ecol. Evol.">
        <title>Pezizomycetes genomes reveal the molecular basis of ectomycorrhizal truffle lifestyle.</title>
        <authorList>
            <person name="Murat C."/>
            <person name="Payen T."/>
            <person name="Noel B."/>
            <person name="Kuo A."/>
            <person name="Morin E."/>
            <person name="Chen J."/>
            <person name="Kohler A."/>
            <person name="Krizsan K."/>
            <person name="Balestrini R."/>
            <person name="Da Silva C."/>
            <person name="Montanini B."/>
            <person name="Hainaut M."/>
            <person name="Levati E."/>
            <person name="Barry K.W."/>
            <person name="Belfiori B."/>
            <person name="Cichocki N."/>
            <person name="Clum A."/>
            <person name="Dockter R.B."/>
            <person name="Fauchery L."/>
            <person name="Guy J."/>
            <person name="Iotti M."/>
            <person name="Le Tacon F."/>
            <person name="Lindquist E.A."/>
            <person name="Lipzen A."/>
            <person name="Malagnac F."/>
            <person name="Mello A."/>
            <person name="Molinier V."/>
            <person name="Miyauchi S."/>
            <person name="Poulain J."/>
            <person name="Riccioni C."/>
            <person name="Rubini A."/>
            <person name="Sitrit Y."/>
            <person name="Splivallo R."/>
            <person name="Traeger S."/>
            <person name="Wang M."/>
            <person name="Zifcakova L."/>
            <person name="Wipf D."/>
            <person name="Zambonelli A."/>
            <person name="Paolocci F."/>
            <person name="Nowrousian M."/>
            <person name="Ottonello S."/>
            <person name="Baldrian P."/>
            <person name="Spatafora J.W."/>
            <person name="Henrissat B."/>
            <person name="Nagy L.G."/>
            <person name="Aury J.M."/>
            <person name="Wincker P."/>
            <person name="Grigoriev I.V."/>
            <person name="Bonfante P."/>
            <person name="Martin F.M."/>
        </authorList>
    </citation>
    <scope>NUCLEOTIDE SEQUENCE [LARGE SCALE GENOMIC DNA]</scope>
    <source>
        <strain evidence="2 3">120613-1</strain>
    </source>
</reference>
<protein>
    <submittedName>
        <fullName evidence="2">Uncharacterized protein</fullName>
    </submittedName>
</protein>
<evidence type="ECO:0000256" key="1">
    <source>
        <dbReference type="SAM" id="MobiDB-lite"/>
    </source>
</evidence>
<feature type="compositionally biased region" description="Polar residues" evidence="1">
    <location>
        <begin position="55"/>
        <end position="68"/>
    </location>
</feature>